<protein>
    <submittedName>
        <fullName evidence="1">Homeodomain-like protein</fullName>
    </submittedName>
</protein>
<evidence type="ECO:0000313" key="2">
    <source>
        <dbReference type="Proteomes" id="UP000827976"/>
    </source>
</evidence>
<evidence type="ECO:0000313" key="1">
    <source>
        <dbReference type="EMBL" id="KAH7669263.1"/>
    </source>
</evidence>
<gene>
    <name evidence="1" type="ORF">IHE45_11G066600</name>
</gene>
<reference evidence="2" key="1">
    <citation type="journal article" date="2022" name="Nat. Commun.">
        <title>Chromosome evolution and the genetic basis of agronomically important traits in greater yam.</title>
        <authorList>
            <person name="Bredeson J.V."/>
            <person name="Lyons J.B."/>
            <person name="Oniyinde I.O."/>
            <person name="Okereke N.R."/>
            <person name="Kolade O."/>
            <person name="Nnabue I."/>
            <person name="Nwadili C.O."/>
            <person name="Hribova E."/>
            <person name="Parker M."/>
            <person name="Nwogha J."/>
            <person name="Shu S."/>
            <person name="Carlson J."/>
            <person name="Kariba R."/>
            <person name="Muthemba S."/>
            <person name="Knop K."/>
            <person name="Barton G.J."/>
            <person name="Sherwood A.V."/>
            <person name="Lopez-Montes A."/>
            <person name="Asiedu R."/>
            <person name="Jamnadass R."/>
            <person name="Muchugi A."/>
            <person name="Goodstein D."/>
            <person name="Egesi C.N."/>
            <person name="Featherston J."/>
            <person name="Asfaw A."/>
            <person name="Simpson G.G."/>
            <person name="Dolezel J."/>
            <person name="Hendre P.S."/>
            <person name="Van Deynze A."/>
            <person name="Kumar P.L."/>
            <person name="Obidiegwu J.E."/>
            <person name="Bhattacharjee R."/>
            <person name="Rokhsar D.S."/>
        </authorList>
    </citation>
    <scope>NUCLEOTIDE SEQUENCE [LARGE SCALE GENOMIC DNA]</scope>
    <source>
        <strain evidence="2">cv. TDa95/00328</strain>
    </source>
</reference>
<comment type="caution">
    <text evidence="1">The sequence shown here is derived from an EMBL/GenBank/DDBJ whole genome shotgun (WGS) entry which is preliminary data.</text>
</comment>
<organism evidence="1 2">
    <name type="scientific">Dioscorea alata</name>
    <name type="common">Purple yam</name>
    <dbReference type="NCBI Taxonomy" id="55571"/>
    <lineage>
        <taxon>Eukaryota</taxon>
        <taxon>Viridiplantae</taxon>
        <taxon>Streptophyta</taxon>
        <taxon>Embryophyta</taxon>
        <taxon>Tracheophyta</taxon>
        <taxon>Spermatophyta</taxon>
        <taxon>Magnoliopsida</taxon>
        <taxon>Liliopsida</taxon>
        <taxon>Dioscoreales</taxon>
        <taxon>Dioscoreaceae</taxon>
        <taxon>Dioscorea</taxon>
    </lineage>
</organism>
<proteinExistence type="predicted"/>
<dbReference type="Proteomes" id="UP000827976">
    <property type="component" value="Chromosome 11"/>
</dbReference>
<dbReference type="EMBL" id="CM037021">
    <property type="protein sequence ID" value="KAH7669263.1"/>
    <property type="molecule type" value="Genomic_DNA"/>
</dbReference>
<accession>A0ACB7V749</accession>
<name>A0ACB7V749_DIOAL</name>
<sequence length="281" mass="30798">MRANYSMGYRYGASSSTLPNPHMMSFQSGAMDTSTSLTCNPGGLPSGQPSMVGTSSHVGRTGDPGPSNVLAGPGSGLKWNPGLAQEWSEAEDALLIGGLSKFGNESPLSKYVKIAATLKNKTVRDVALRCQWLNDKRKINRRKPDDHHVKKLKDKKEKVIASQANTNMANMAPYNNATYSERTQSKAAPVDIVVQQLLDQNNHLIQSILSNSGNRQQSFELAQIKHNAALLRHLRDNIVIVKHWMSQSPVMSLMPPLPALKEESAIFLQEVANMDFQYGGL</sequence>
<keyword evidence="2" id="KW-1185">Reference proteome</keyword>